<proteinExistence type="predicted"/>
<dbReference type="EMBL" id="KK583382">
    <property type="protein sequence ID" value="KDO18937.1"/>
    <property type="molecule type" value="Genomic_DNA"/>
</dbReference>
<dbReference type="KEGG" id="spar:SPRG_21622"/>
<dbReference type="GeneID" id="24142266"/>
<name>A0A067BWF1_SAPPC</name>
<dbReference type="Proteomes" id="UP000030745">
    <property type="component" value="Unassembled WGS sequence"/>
</dbReference>
<keyword evidence="2" id="KW-1185">Reference proteome</keyword>
<gene>
    <name evidence="1" type="ORF">SPRG_21622</name>
</gene>
<evidence type="ECO:0000313" key="1">
    <source>
        <dbReference type="EMBL" id="KDO18937.1"/>
    </source>
</evidence>
<protein>
    <submittedName>
        <fullName evidence="1">Uncharacterized protein</fullName>
    </submittedName>
</protein>
<sequence>MQRKDHGTSMQCARSATYGFMTRRIKIHVSLRGGSAQRQASALRSDAVANKVHSRAVSCCLITRTWRSLPYILPAEKPTMRIPWRHLCRPATSTCDDIVSVLARKYRAAEGEYMYHPACIATVRQDCGWMARFTRIFDSLYPDPDAHPKRILPLALSSRRHGTHRAFVHGENSCQSSQHRCFVADPSPTRS</sequence>
<evidence type="ECO:0000313" key="2">
    <source>
        <dbReference type="Proteomes" id="UP000030745"/>
    </source>
</evidence>
<organism evidence="1 2">
    <name type="scientific">Saprolegnia parasitica (strain CBS 223.65)</name>
    <dbReference type="NCBI Taxonomy" id="695850"/>
    <lineage>
        <taxon>Eukaryota</taxon>
        <taxon>Sar</taxon>
        <taxon>Stramenopiles</taxon>
        <taxon>Oomycota</taxon>
        <taxon>Saprolegniomycetes</taxon>
        <taxon>Saprolegniales</taxon>
        <taxon>Saprolegniaceae</taxon>
        <taxon>Saprolegnia</taxon>
    </lineage>
</organism>
<reference evidence="1 2" key="1">
    <citation type="journal article" date="2013" name="PLoS Genet.">
        <title>Distinctive expansion of potential virulence genes in the genome of the oomycete fish pathogen Saprolegnia parasitica.</title>
        <authorList>
            <person name="Jiang R.H."/>
            <person name="de Bruijn I."/>
            <person name="Haas B.J."/>
            <person name="Belmonte R."/>
            <person name="Lobach L."/>
            <person name="Christie J."/>
            <person name="van den Ackerveken G."/>
            <person name="Bottin A."/>
            <person name="Bulone V."/>
            <person name="Diaz-Moreno S.M."/>
            <person name="Dumas B."/>
            <person name="Fan L."/>
            <person name="Gaulin E."/>
            <person name="Govers F."/>
            <person name="Grenville-Briggs L.J."/>
            <person name="Horner N.R."/>
            <person name="Levin J.Z."/>
            <person name="Mammella M."/>
            <person name="Meijer H.J."/>
            <person name="Morris P."/>
            <person name="Nusbaum C."/>
            <person name="Oome S."/>
            <person name="Phillips A.J."/>
            <person name="van Rooyen D."/>
            <person name="Rzeszutek E."/>
            <person name="Saraiva M."/>
            <person name="Secombes C.J."/>
            <person name="Seidl M.F."/>
            <person name="Snel B."/>
            <person name="Stassen J.H."/>
            <person name="Sykes S."/>
            <person name="Tripathy S."/>
            <person name="van den Berg H."/>
            <person name="Vega-Arreguin J.C."/>
            <person name="Wawra S."/>
            <person name="Young S.K."/>
            <person name="Zeng Q."/>
            <person name="Dieguez-Uribeondo J."/>
            <person name="Russ C."/>
            <person name="Tyler B.M."/>
            <person name="van West P."/>
        </authorList>
    </citation>
    <scope>NUCLEOTIDE SEQUENCE [LARGE SCALE GENOMIC DNA]</scope>
    <source>
        <strain evidence="1 2">CBS 223.65</strain>
    </source>
</reference>
<dbReference type="RefSeq" id="XP_012210350.1">
    <property type="nucleotide sequence ID" value="XM_012354960.1"/>
</dbReference>
<dbReference type="VEuPathDB" id="FungiDB:SPRG_21622"/>
<accession>A0A067BWF1</accession>
<dbReference type="AlphaFoldDB" id="A0A067BWF1"/>